<dbReference type="OrthoDB" id="1915375at2759"/>
<reference evidence="1" key="1">
    <citation type="journal article" date="2021" name="Nat. Commun.">
        <title>Genetic determinants of endophytism in the Arabidopsis root mycobiome.</title>
        <authorList>
            <person name="Mesny F."/>
            <person name="Miyauchi S."/>
            <person name="Thiergart T."/>
            <person name="Pickel B."/>
            <person name="Atanasova L."/>
            <person name="Karlsson M."/>
            <person name="Huettel B."/>
            <person name="Barry K.W."/>
            <person name="Haridas S."/>
            <person name="Chen C."/>
            <person name="Bauer D."/>
            <person name="Andreopoulos W."/>
            <person name="Pangilinan J."/>
            <person name="LaButti K."/>
            <person name="Riley R."/>
            <person name="Lipzen A."/>
            <person name="Clum A."/>
            <person name="Drula E."/>
            <person name="Henrissat B."/>
            <person name="Kohler A."/>
            <person name="Grigoriev I.V."/>
            <person name="Martin F.M."/>
            <person name="Hacquard S."/>
        </authorList>
    </citation>
    <scope>NUCLEOTIDE SEQUENCE</scope>
    <source>
        <strain evidence="1">MPI-SDFR-AT-0073</strain>
    </source>
</reference>
<accession>A0A9P8RGZ0</accession>
<keyword evidence="2" id="KW-1185">Reference proteome</keyword>
<comment type="caution">
    <text evidence="1">The sequence shown here is derived from an EMBL/GenBank/DDBJ whole genome shotgun (WGS) entry which is preliminary data.</text>
</comment>
<sequence length="276" mass="31416">MANGSSLKDFSGKGAKIRERHRKFWDIQCAIADVLAYSQGKEGHEYGVDLPLAKKGSWLTPNPPFRNPKDAKLARNDQTFIIGNTSSFDIAQYPGEEKRASMSMVHLLGIPEARIFNGVSLNRANVHIIENMIELFKRNWNEFNDDEKVYPFRCAVLKHVQDTISARKDSQLANLENQDPNNKARQEAVNESWETARNRLAAMQNKIYDLGTNDFLFGLHLWDEQSVSHLHLHIIAKSPELLIFSTREHDVKTVDAEEVQRYIEGTLCSHISNTLG</sequence>
<dbReference type="Proteomes" id="UP000758603">
    <property type="component" value="Unassembled WGS sequence"/>
</dbReference>
<dbReference type="GeneID" id="70137125"/>
<dbReference type="Gene3D" id="3.30.428.10">
    <property type="entry name" value="HIT-like"/>
    <property type="match status" value="1"/>
</dbReference>
<dbReference type="AlphaFoldDB" id="A0A9P8RGZ0"/>
<evidence type="ECO:0000313" key="1">
    <source>
        <dbReference type="EMBL" id="KAH6645828.1"/>
    </source>
</evidence>
<dbReference type="EMBL" id="JAGPXC010000010">
    <property type="protein sequence ID" value="KAH6645828.1"/>
    <property type="molecule type" value="Genomic_DNA"/>
</dbReference>
<gene>
    <name evidence="1" type="ORF">BKA67DRAFT_663711</name>
</gene>
<dbReference type="SUPFAM" id="SSF54197">
    <property type="entry name" value="HIT-like"/>
    <property type="match status" value="1"/>
</dbReference>
<protein>
    <submittedName>
        <fullName evidence="1">Uncharacterized protein</fullName>
    </submittedName>
</protein>
<name>A0A9P8RGZ0_9PEZI</name>
<proteinExistence type="predicted"/>
<organism evidence="1 2">
    <name type="scientific">Truncatella angustata</name>
    <dbReference type="NCBI Taxonomy" id="152316"/>
    <lineage>
        <taxon>Eukaryota</taxon>
        <taxon>Fungi</taxon>
        <taxon>Dikarya</taxon>
        <taxon>Ascomycota</taxon>
        <taxon>Pezizomycotina</taxon>
        <taxon>Sordariomycetes</taxon>
        <taxon>Xylariomycetidae</taxon>
        <taxon>Amphisphaeriales</taxon>
        <taxon>Sporocadaceae</taxon>
        <taxon>Truncatella</taxon>
    </lineage>
</organism>
<dbReference type="InterPro" id="IPR036265">
    <property type="entry name" value="HIT-like_sf"/>
</dbReference>
<evidence type="ECO:0000313" key="2">
    <source>
        <dbReference type="Proteomes" id="UP000758603"/>
    </source>
</evidence>
<dbReference type="RefSeq" id="XP_045952342.1">
    <property type="nucleotide sequence ID" value="XM_046108234.1"/>
</dbReference>